<protein>
    <submittedName>
        <fullName evidence="1">Uncharacterized protein</fullName>
    </submittedName>
</protein>
<accession>A0A6C0KP71</accession>
<proteinExistence type="predicted"/>
<evidence type="ECO:0000313" key="1">
    <source>
        <dbReference type="EMBL" id="QHU18500.1"/>
    </source>
</evidence>
<dbReference type="AlphaFoldDB" id="A0A6C0KP71"/>
<organism evidence="1">
    <name type="scientific">viral metagenome</name>
    <dbReference type="NCBI Taxonomy" id="1070528"/>
    <lineage>
        <taxon>unclassified sequences</taxon>
        <taxon>metagenomes</taxon>
        <taxon>organismal metagenomes</taxon>
    </lineage>
</organism>
<dbReference type="EMBL" id="MN740935">
    <property type="protein sequence ID" value="QHU18500.1"/>
    <property type="molecule type" value="Genomic_DNA"/>
</dbReference>
<sequence length="199" mass="23480">MDSIQEGSSGIIISWNSGIVRKKLKKQQNPTLTLQEQKNIHNIAESITKQLHILKVPKLYIDFLYPAYYLMEKVDTEEPIWLGDPLVYSQYNSKFLKDLKKELHTFWQSMWNYGYAAWDFELYLQPDDRVILLDFDKFGKRLLTNPSLTDPSVYMPLQIMTANNFFDHMCFPHGFTDDFPHTIMEHFLPSRISYMKIAA</sequence>
<name>A0A6C0KP71_9ZZZZ</name>
<reference evidence="1" key="1">
    <citation type="journal article" date="2020" name="Nature">
        <title>Giant virus diversity and host interactions through global metagenomics.</title>
        <authorList>
            <person name="Schulz F."/>
            <person name="Roux S."/>
            <person name="Paez-Espino D."/>
            <person name="Jungbluth S."/>
            <person name="Walsh D.A."/>
            <person name="Denef V.J."/>
            <person name="McMahon K.D."/>
            <person name="Konstantinidis K.T."/>
            <person name="Eloe-Fadrosh E.A."/>
            <person name="Kyrpides N.C."/>
            <person name="Woyke T."/>
        </authorList>
    </citation>
    <scope>NUCLEOTIDE SEQUENCE</scope>
    <source>
        <strain evidence="1">GVMAG-S-3300013006-138</strain>
    </source>
</reference>